<dbReference type="GO" id="GO:0005737">
    <property type="term" value="C:cytoplasm"/>
    <property type="evidence" value="ECO:0007669"/>
    <property type="project" value="TreeGrafter"/>
</dbReference>
<dbReference type="Gene3D" id="1.10.3210.10">
    <property type="entry name" value="Hypothetical protein af1432"/>
    <property type="match status" value="1"/>
</dbReference>
<evidence type="ECO:0000259" key="3">
    <source>
        <dbReference type="Pfam" id="PF13023"/>
    </source>
</evidence>
<dbReference type="PANTHER" id="PTHR11845:SF13">
    <property type="entry name" value="5'-DEOXYNUCLEOTIDASE HDDC2"/>
    <property type="match status" value="1"/>
</dbReference>
<keyword evidence="2 4" id="KW-0378">Hydrolase</keyword>
<proteinExistence type="predicted"/>
<evidence type="ECO:0000256" key="1">
    <source>
        <dbReference type="ARBA" id="ARBA00022723"/>
    </source>
</evidence>
<dbReference type="RefSeq" id="WP_091231812.1">
    <property type="nucleotide sequence ID" value="NZ_FNBG01000017.1"/>
</dbReference>
<dbReference type="PANTHER" id="PTHR11845">
    <property type="entry name" value="5'-DEOXYNUCLEOTIDASE HDDC2"/>
    <property type="match status" value="1"/>
</dbReference>
<feature type="domain" description="HD" evidence="3">
    <location>
        <begin position="17"/>
        <end position="178"/>
    </location>
</feature>
<dbReference type="OrthoDB" id="9796032at2"/>
<dbReference type="STRING" id="670482.SAMN04488542_1174"/>
<evidence type="ECO:0000256" key="2">
    <source>
        <dbReference type="ARBA" id="ARBA00022801"/>
    </source>
</evidence>
<name>A0A1G7NV60_9BACL</name>
<gene>
    <name evidence="4" type="ORF">SAMN04488542_1174</name>
</gene>
<dbReference type="InterPro" id="IPR006674">
    <property type="entry name" value="HD_domain"/>
</dbReference>
<organism evidence="4 5">
    <name type="scientific">Fontibacillus panacisegetis</name>
    <dbReference type="NCBI Taxonomy" id="670482"/>
    <lineage>
        <taxon>Bacteria</taxon>
        <taxon>Bacillati</taxon>
        <taxon>Bacillota</taxon>
        <taxon>Bacilli</taxon>
        <taxon>Bacillales</taxon>
        <taxon>Paenibacillaceae</taxon>
        <taxon>Fontibacillus</taxon>
    </lineage>
</organism>
<protein>
    <submittedName>
        <fullName evidence="4">Putative hydrolases of HD superfamily</fullName>
    </submittedName>
</protein>
<dbReference type="InterPro" id="IPR039356">
    <property type="entry name" value="YfbR/HDDC2"/>
</dbReference>
<dbReference type="GO" id="GO:0046872">
    <property type="term" value="F:metal ion binding"/>
    <property type="evidence" value="ECO:0007669"/>
    <property type="project" value="UniProtKB-KW"/>
</dbReference>
<dbReference type="EMBL" id="FNBG01000017">
    <property type="protein sequence ID" value="SDF77926.1"/>
    <property type="molecule type" value="Genomic_DNA"/>
</dbReference>
<keyword evidence="5" id="KW-1185">Reference proteome</keyword>
<keyword evidence="1" id="KW-0479">Metal-binding</keyword>
<evidence type="ECO:0000313" key="5">
    <source>
        <dbReference type="Proteomes" id="UP000198972"/>
    </source>
</evidence>
<reference evidence="4 5" key="1">
    <citation type="submission" date="2016-10" db="EMBL/GenBank/DDBJ databases">
        <authorList>
            <person name="de Groot N.N."/>
        </authorList>
    </citation>
    <scope>NUCLEOTIDE SEQUENCE [LARGE SCALE GENOMIC DNA]</scope>
    <source>
        <strain evidence="4 5">DSM 28129</strain>
    </source>
</reference>
<evidence type="ECO:0000313" key="4">
    <source>
        <dbReference type="EMBL" id="SDF77926.1"/>
    </source>
</evidence>
<dbReference type="Pfam" id="PF13023">
    <property type="entry name" value="HD_3"/>
    <property type="match status" value="1"/>
</dbReference>
<accession>A0A1G7NV60</accession>
<dbReference type="SUPFAM" id="SSF109604">
    <property type="entry name" value="HD-domain/PDEase-like"/>
    <property type="match status" value="1"/>
</dbReference>
<dbReference type="Proteomes" id="UP000198972">
    <property type="component" value="Unassembled WGS sequence"/>
</dbReference>
<sequence>MNRIMRLQQQVEYIREIDKLKSVLRQSLLMDASRQENDAEHTWHLAVMAVLLQEYAKEPLSDMTRILKMLLIHDIVEIDAGDTFAYDEKGYLDKREREEQAANRIFGLLPLDQKEEMLELWEEFESERTAESRYAAAIDRLQPLLHNYYTEGAAWRKHGVKSSQVLARISKLSEVVPELHEYASGLIHDAVVKGYLAE</sequence>
<dbReference type="GO" id="GO:0002953">
    <property type="term" value="F:5'-deoxynucleotidase activity"/>
    <property type="evidence" value="ECO:0007669"/>
    <property type="project" value="InterPro"/>
</dbReference>
<dbReference type="AlphaFoldDB" id="A0A1G7NV60"/>